<dbReference type="EMBL" id="JBHOMY010000010">
    <property type="protein sequence ID" value="MFC1455728.1"/>
    <property type="molecule type" value="Genomic_DNA"/>
</dbReference>
<protein>
    <submittedName>
        <fullName evidence="2">Uncharacterized protein</fullName>
    </submittedName>
</protein>
<keyword evidence="1" id="KW-0812">Transmembrane</keyword>
<keyword evidence="1" id="KW-0472">Membrane</keyword>
<sequence>MRDTTSELFARVKACDAELDRFRTQTALILGSTVALALTSISILVEMLF</sequence>
<dbReference type="Proteomes" id="UP001593940">
    <property type="component" value="Unassembled WGS sequence"/>
</dbReference>
<name>A0ABV6Y366_9HYPH</name>
<feature type="transmembrane region" description="Helical" evidence="1">
    <location>
        <begin position="27"/>
        <end position="48"/>
    </location>
</feature>
<evidence type="ECO:0000313" key="2">
    <source>
        <dbReference type="EMBL" id="MFC1455728.1"/>
    </source>
</evidence>
<dbReference type="RefSeq" id="WP_377028813.1">
    <property type="nucleotide sequence ID" value="NZ_JBHOMY010000010.1"/>
</dbReference>
<evidence type="ECO:0000256" key="1">
    <source>
        <dbReference type="SAM" id="Phobius"/>
    </source>
</evidence>
<keyword evidence="1" id="KW-1133">Transmembrane helix</keyword>
<gene>
    <name evidence="2" type="ORF">ACETIH_03135</name>
</gene>
<evidence type="ECO:0000313" key="3">
    <source>
        <dbReference type="Proteomes" id="UP001593940"/>
    </source>
</evidence>
<comment type="caution">
    <text evidence="2">The sequence shown here is derived from an EMBL/GenBank/DDBJ whole genome shotgun (WGS) entry which is preliminary data.</text>
</comment>
<accession>A0ABV6Y366</accession>
<reference evidence="2 3" key="1">
    <citation type="submission" date="2024-09" db="EMBL/GenBank/DDBJ databases">
        <title>Nodulacao em especies de Leguminosae Basais da Amazonia e Caracterizacao dos Rizobios e Bacterias Associadas aos Nodulos.</title>
        <authorList>
            <person name="Jambeiro I.C.A."/>
            <person name="Lopes I.S."/>
            <person name="Aguiar E.R.G.R."/>
            <person name="Santos A.F.J."/>
            <person name="Dos Santos J.M.F."/>
            <person name="Gross E."/>
        </authorList>
    </citation>
    <scope>NUCLEOTIDE SEQUENCE [LARGE SCALE GENOMIC DNA]</scope>
    <source>
        <strain evidence="2 3">BRUESC1165</strain>
    </source>
</reference>
<keyword evidence="3" id="KW-1185">Reference proteome</keyword>
<organism evidence="2 3">
    <name type="scientific">Microvirga arabica</name>
    <dbReference type="NCBI Taxonomy" id="1128671"/>
    <lineage>
        <taxon>Bacteria</taxon>
        <taxon>Pseudomonadati</taxon>
        <taxon>Pseudomonadota</taxon>
        <taxon>Alphaproteobacteria</taxon>
        <taxon>Hyphomicrobiales</taxon>
        <taxon>Methylobacteriaceae</taxon>
        <taxon>Microvirga</taxon>
    </lineage>
</organism>
<proteinExistence type="predicted"/>